<feature type="region of interest" description="Disordered" evidence="1">
    <location>
        <begin position="177"/>
        <end position="216"/>
    </location>
</feature>
<keyword evidence="5" id="KW-1185">Reference proteome</keyword>
<evidence type="ECO:0000313" key="5">
    <source>
        <dbReference type="Proteomes" id="UP000622638"/>
    </source>
</evidence>
<evidence type="ECO:0000313" key="3">
    <source>
        <dbReference type="EMBL" id="MTV55900.1"/>
    </source>
</evidence>
<reference evidence="2" key="4">
    <citation type="submission" date="2024-05" db="EMBL/GenBank/DDBJ databases">
        <authorList>
            <person name="Sun Q."/>
            <person name="Zhou Y."/>
        </authorList>
    </citation>
    <scope>NUCLEOTIDE SEQUENCE</scope>
    <source>
        <strain evidence="2">CGMCC 1.15931</strain>
    </source>
</reference>
<evidence type="ECO:0000313" key="4">
    <source>
        <dbReference type="Proteomes" id="UP000430634"/>
    </source>
</evidence>
<accession>A0A6I3T2Q7</accession>
<dbReference type="Proteomes" id="UP000622638">
    <property type="component" value="Unassembled WGS sequence"/>
</dbReference>
<proteinExistence type="predicted"/>
<sequence length="232" mass="26016">MVITQGNSAKDSKYLKRIKDAIEHDETHPRNNGVKMQAHHIISGEGMRLSGMGKKIQKFGYDINLLPNLSFIPCTLQGACYLGVQPHRGNHDAKIDQDNYVDDREPVSYHEMVAIAIQSLDLPMSKDCPGDKLSKQQKIIEELDRLSKKILNLIQMKPAEAPLTKIALSFGKNGSGCSGTDSVVTHRKDQPCPVDRHHLHDPDKPDKSQGKGQKTERITYVLSEKFRLRVGR</sequence>
<organism evidence="3 4">
    <name type="scientific">Pseudoduganella buxea</name>
    <dbReference type="NCBI Taxonomy" id="1949069"/>
    <lineage>
        <taxon>Bacteria</taxon>
        <taxon>Pseudomonadati</taxon>
        <taxon>Pseudomonadota</taxon>
        <taxon>Betaproteobacteria</taxon>
        <taxon>Burkholderiales</taxon>
        <taxon>Oxalobacteraceae</taxon>
        <taxon>Telluria group</taxon>
        <taxon>Pseudoduganella</taxon>
    </lineage>
</organism>
<feature type="compositionally biased region" description="Basic and acidic residues" evidence="1">
    <location>
        <begin position="184"/>
        <end position="216"/>
    </location>
</feature>
<dbReference type="EMBL" id="WNKZ01000113">
    <property type="protein sequence ID" value="MTV55900.1"/>
    <property type="molecule type" value="Genomic_DNA"/>
</dbReference>
<reference evidence="2" key="1">
    <citation type="journal article" date="2014" name="Int. J. Syst. Evol. Microbiol.">
        <title>Complete genome of a new Firmicutes species belonging to the dominant human colonic microbiota ('Ruminococcus bicirculans') reveals two chromosomes and a selective capacity to utilize plant glucans.</title>
        <authorList>
            <consortium name="NISC Comparative Sequencing Program"/>
            <person name="Wegmann U."/>
            <person name="Louis P."/>
            <person name="Goesmann A."/>
            <person name="Henrissat B."/>
            <person name="Duncan S.H."/>
            <person name="Flint H.J."/>
        </authorList>
    </citation>
    <scope>NUCLEOTIDE SEQUENCE</scope>
    <source>
        <strain evidence="2">CGMCC 1.15931</strain>
    </source>
</reference>
<reference evidence="5" key="2">
    <citation type="journal article" date="2019" name="Int. J. Syst. Evol. Microbiol.">
        <title>The Global Catalogue of Microorganisms (GCM) 10K type strain sequencing project: providing services to taxonomists for standard genome sequencing and annotation.</title>
        <authorList>
            <consortium name="The Broad Institute Genomics Platform"/>
            <consortium name="The Broad Institute Genome Sequencing Center for Infectious Disease"/>
            <person name="Wu L."/>
            <person name="Ma J."/>
        </authorList>
    </citation>
    <scope>NUCLEOTIDE SEQUENCE [LARGE SCALE GENOMIC DNA]</scope>
    <source>
        <strain evidence="5">CGMCC 1.15931</strain>
    </source>
</reference>
<evidence type="ECO:0000256" key="1">
    <source>
        <dbReference type="SAM" id="MobiDB-lite"/>
    </source>
</evidence>
<dbReference type="EMBL" id="BMKG01000012">
    <property type="protein sequence ID" value="GGC07423.1"/>
    <property type="molecule type" value="Genomic_DNA"/>
</dbReference>
<dbReference type="RefSeq" id="WP_155473154.1">
    <property type="nucleotide sequence ID" value="NZ_BMKG01000012.1"/>
</dbReference>
<protein>
    <submittedName>
        <fullName evidence="3">Uncharacterized protein</fullName>
    </submittedName>
</protein>
<dbReference type="AlphaFoldDB" id="A0A6I3T2Q7"/>
<dbReference type="OrthoDB" id="5896307at2"/>
<name>A0A6I3T2Q7_9BURK</name>
<dbReference type="Pfam" id="PF14412">
    <property type="entry name" value="AHH"/>
    <property type="match status" value="1"/>
</dbReference>
<gene>
    <name evidence="2" type="ORF">GCM10011572_31300</name>
    <name evidence="3" type="ORF">GM672_24545</name>
</gene>
<dbReference type="Proteomes" id="UP000430634">
    <property type="component" value="Unassembled WGS sequence"/>
</dbReference>
<evidence type="ECO:0000313" key="2">
    <source>
        <dbReference type="EMBL" id="GGC07423.1"/>
    </source>
</evidence>
<comment type="caution">
    <text evidence="3">The sequence shown here is derived from an EMBL/GenBank/DDBJ whole genome shotgun (WGS) entry which is preliminary data.</text>
</comment>
<reference evidence="3 4" key="3">
    <citation type="submission" date="2019-11" db="EMBL/GenBank/DDBJ databases">
        <title>Type strains purchased from KCTC, JCM and DSMZ.</title>
        <authorList>
            <person name="Lu H."/>
        </authorList>
    </citation>
    <scope>NUCLEOTIDE SEQUENCE [LARGE SCALE GENOMIC DNA]</scope>
    <source>
        <strain evidence="3 4">KCTC 52429</strain>
    </source>
</reference>
<dbReference type="InterPro" id="IPR032871">
    <property type="entry name" value="AHH_dom_containing"/>
</dbReference>